<gene>
    <name evidence="13" type="ORF">F5X68DRAFT_251636</name>
</gene>
<dbReference type="Proteomes" id="UP000770015">
    <property type="component" value="Unassembled WGS sequence"/>
</dbReference>
<dbReference type="Gene3D" id="3.40.50.200">
    <property type="entry name" value="Peptidase S8/S53 domain"/>
    <property type="match status" value="2"/>
</dbReference>
<dbReference type="InterPro" id="IPR036852">
    <property type="entry name" value="Peptidase_S8/S53_dom_sf"/>
</dbReference>
<sequence length="904" mass="95818">MRRTASATGLALAFLAFAISGVVGFASPQSPSADKIDDALSDEPQTLPGAFIIEWSDGFSPEDSFYGDLGIDVERRMDLKFRLFNGGSFRFKNATDDENGEIFQQIAARPEVKAIWPVKTIQMPVPEPSPQRQGAIASSRSRVTRRQSAAADGYRPHVMAQVDKLRAEGYTGKGIRIAVVDSGIDYTHPALGGCFGEGCLVAYGWDLTGDNYFAGGELEPDADPYDGCVGHGTQVAGIIAAQPNELGFTGAAPDVTLGAYRAWGCTGSTTNDVLLAAFNQAYEDGSDIISCSAGYYTGWSTDPWGIAASRIVDKGVPVIVSAGNSGREGIFNHGSPATGVGVASIGSVDNEVMPLLQARAEFRIANKTEDFGFLSSSTPFTQNLTLSLWSLSLDTEAAGDACLPLPDDTPDLSDKLVLLRVSDASACASWEQASNLVAKGAQYLMYYSQDNSTYAPLSFYTTGINGVGIVSPSQGAHWLGLLSQGSEITVNIVNPTVADILYDELENYWTGGMTSEYTSWGPSWELVSKPQFTAPGANVLAPYPLAMGRRWNIFDGTSASAPLTAAVFALVGQARGTLDPKELSSVISSTSKPLTWFDGETHSQMGPVPQQGAGMVQAHDASVAKTVLGVTQLSFNDTENFVATQSFSIRNTGNATLVYSLGSRDALTVNTFAPGSSSVSRFPPPVTEAAAVLSFSESEVVVAPGSSADVTVTVSPPRGLDPKQLPVYSGWITLSADNGEGHVLPYIGVLGSMKTTPGFLSGLEHGTFIGFANNPDPANTTYNIARPGTQAPPGQGNYPSILASLKMGSQMVRADVVPLSPTSVPTTTFFNLTSIGMIPGFPDTWVTRRNWRLGIFDGRLADGTAFPEGSFKVVFSALRIFGDAEKAEDWSFGETIPFNIQYLD</sequence>
<dbReference type="InterPro" id="IPR050131">
    <property type="entry name" value="Peptidase_S8_subtilisin-like"/>
</dbReference>
<evidence type="ECO:0000256" key="10">
    <source>
        <dbReference type="SAM" id="SignalP"/>
    </source>
</evidence>
<dbReference type="InterPro" id="IPR015500">
    <property type="entry name" value="Peptidase_S8_subtilisin-rel"/>
</dbReference>
<keyword evidence="14" id="KW-1185">Reference proteome</keyword>
<keyword evidence="2 7" id="KW-0645">Protease</keyword>
<dbReference type="InterPro" id="IPR010435">
    <property type="entry name" value="C5a/SBT2-like_Fn3"/>
</dbReference>
<dbReference type="CDD" id="cd07489">
    <property type="entry name" value="Peptidases_S8_5"/>
    <property type="match status" value="1"/>
</dbReference>
<dbReference type="PROSITE" id="PS00138">
    <property type="entry name" value="SUBTILASE_SER"/>
    <property type="match status" value="1"/>
</dbReference>
<dbReference type="GO" id="GO:0004252">
    <property type="term" value="F:serine-type endopeptidase activity"/>
    <property type="evidence" value="ECO:0007669"/>
    <property type="project" value="UniProtKB-UniRule"/>
</dbReference>
<feature type="signal peptide" evidence="10">
    <location>
        <begin position="1"/>
        <end position="24"/>
    </location>
</feature>
<dbReference type="PROSITE" id="PS00137">
    <property type="entry name" value="SUBTILASE_HIS"/>
    <property type="match status" value="1"/>
</dbReference>
<proteinExistence type="inferred from homology"/>
<dbReference type="PANTHER" id="PTHR43806">
    <property type="entry name" value="PEPTIDASE S8"/>
    <property type="match status" value="1"/>
</dbReference>
<dbReference type="InterPro" id="IPR000209">
    <property type="entry name" value="Peptidase_S8/S53_dom"/>
</dbReference>
<comment type="similarity">
    <text evidence="1 7 8">Belongs to the peptidase S8 family.</text>
</comment>
<dbReference type="OrthoDB" id="10256524at2759"/>
<feature type="domain" description="Peptidase S8/S53" evidence="11">
    <location>
        <begin position="172"/>
        <end position="594"/>
    </location>
</feature>
<feature type="domain" description="C5a peptidase/Subtilisin-like protease SBT2-like Fn3-like" evidence="12">
    <location>
        <begin position="634"/>
        <end position="746"/>
    </location>
</feature>
<evidence type="ECO:0000256" key="1">
    <source>
        <dbReference type="ARBA" id="ARBA00011073"/>
    </source>
</evidence>
<evidence type="ECO:0000256" key="5">
    <source>
        <dbReference type="ARBA" id="ARBA00022825"/>
    </source>
</evidence>
<dbReference type="InterPro" id="IPR023828">
    <property type="entry name" value="Peptidase_S8_Ser-AS"/>
</dbReference>
<evidence type="ECO:0000256" key="3">
    <source>
        <dbReference type="ARBA" id="ARBA00022729"/>
    </source>
</evidence>
<dbReference type="InterPro" id="IPR013783">
    <property type="entry name" value="Ig-like_fold"/>
</dbReference>
<evidence type="ECO:0000313" key="14">
    <source>
        <dbReference type="Proteomes" id="UP000770015"/>
    </source>
</evidence>
<evidence type="ECO:0000256" key="6">
    <source>
        <dbReference type="PIRSR" id="PIRSR615500-1"/>
    </source>
</evidence>
<evidence type="ECO:0000256" key="4">
    <source>
        <dbReference type="ARBA" id="ARBA00022801"/>
    </source>
</evidence>
<dbReference type="PROSITE" id="PS51892">
    <property type="entry name" value="SUBTILASE"/>
    <property type="match status" value="1"/>
</dbReference>
<comment type="caution">
    <text evidence="13">The sequence shown here is derived from an EMBL/GenBank/DDBJ whole genome shotgun (WGS) entry which is preliminary data.</text>
</comment>
<dbReference type="Pfam" id="PF00082">
    <property type="entry name" value="Peptidase_S8"/>
    <property type="match status" value="1"/>
</dbReference>
<feature type="active site" description="Charge relay system" evidence="6 7">
    <location>
        <position position="181"/>
    </location>
</feature>
<feature type="active site" description="Charge relay system" evidence="6 7">
    <location>
        <position position="231"/>
    </location>
</feature>
<dbReference type="PANTHER" id="PTHR43806:SF66">
    <property type="entry name" value="SERIN ENDOPEPTIDASE"/>
    <property type="match status" value="1"/>
</dbReference>
<dbReference type="Pfam" id="PF06280">
    <property type="entry name" value="fn3_5"/>
    <property type="match status" value="1"/>
</dbReference>
<dbReference type="PROSITE" id="PS00136">
    <property type="entry name" value="SUBTILASE_ASP"/>
    <property type="match status" value="1"/>
</dbReference>
<evidence type="ECO:0000259" key="12">
    <source>
        <dbReference type="Pfam" id="PF06280"/>
    </source>
</evidence>
<feature type="chain" id="PRO_5040430876" evidence="10">
    <location>
        <begin position="25"/>
        <end position="904"/>
    </location>
</feature>
<dbReference type="InterPro" id="IPR023827">
    <property type="entry name" value="Peptidase_S8_Asp-AS"/>
</dbReference>
<evidence type="ECO:0000256" key="2">
    <source>
        <dbReference type="ARBA" id="ARBA00022670"/>
    </source>
</evidence>
<keyword evidence="4 7" id="KW-0378">Hydrolase</keyword>
<evidence type="ECO:0000256" key="7">
    <source>
        <dbReference type="PROSITE-ProRule" id="PRU01240"/>
    </source>
</evidence>
<feature type="compositionally biased region" description="Polar residues" evidence="9">
    <location>
        <begin position="130"/>
        <end position="141"/>
    </location>
</feature>
<dbReference type="Gene3D" id="2.60.40.10">
    <property type="entry name" value="Immunoglobulins"/>
    <property type="match status" value="1"/>
</dbReference>
<keyword evidence="3 10" id="KW-0732">Signal</keyword>
<dbReference type="InterPro" id="IPR034187">
    <property type="entry name" value="Peptidases_S8_5"/>
</dbReference>
<reference evidence="13" key="1">
    <citation type="journal article" date="2021" name="Nat. Commun.">
        <title>Genetic determinants of endophytism in the Arabidopsis root mycobiome.</title>
        <authorList>
            <person name="Mesny F."/>
            <person name="Miyauchi S."/>
            <person name="Thiergart T."/>
            <person name="Pickel B."/>
            <person name="Atanasova L."/>
            <person name="Karlsson M."/>
            <person name="Huettel B."/>
            <person name="Barry K.W."/>
            <person name="Haridas S."/>
            <person name="Chen C."/>
            <person name="Bauer D."/>
            <person name="Andreopoulos W."/>
            <person name="Pangilinan J."/>
            <person name="LaButti K."/>
            <person name="Riley R."/>
            <person name="Lipzen A."/>
            <person name="Clum A."/>
            <person name="Drula E."/>
            <person name="Henrissat B."/>
            <person name="Kohler A."/>
            <person name="Grigoriev I.V."/>
            <person name="Martin F.M."/>
            <person name="Hacquard S."/>
        </authorList>
    </citation>
    <scope>NUCLEOTIDE SEQUENCE</scope>
    <source>
        <strain evidence="13">MPI-SDFR-AT-0117</strain>
    </source>
</reference>
<evidence type="ECO:0000256" key="8">
    <source>
        <dbReference type="RuleBase" id="RU003355"/>
    </source>
</evidence>
<dbReference type="AlphaFoldDB" id="A0A9P8V1R1"/>
<feature type="region of interest" description="Disordered" evidence="9">
    <location>
        <begin position="123"/>
        <end position="148"/>
    </location>
</feature>
<dbReference type="EMBL" id="JAGSXJ010000044">
    <property type="protein sequence ID" value="KAH6662948.1"/>
    <property type="molecule type" value="Genomic_DNA"/>
</dbReference>
<evidence type="ECO:0000313" key="13">
    <source>
        <dbReference type="EMBL" id="KAH6662948.1"/>
    </source>
</evidence>
<dbReference type="GO" id="GO:0016020">
    <property type="term" value="C:membrane"/>
    <property type="evidence" value="ECO:0007669"/>
    <property type="project" value="InterPro"/>
</dbReference>
<organism evidence="13 14">
    <name type="scientific">Plectosphaerella plurivora</name>
    <dbReference type="NCBI Taxonomy" id="936078"/>
    <lineage>
        <taxon>Eukaryota</taxon>
        <taxon>Fungi</taxon>
        <taxon>Dikarya</taxon>
        <taxon>Ascomycota</taxon>
        <taxon>Pezizomycotina</taxon>
        <taxon>Sordariomycetes</taxon>
        <taxon>Hypocreomycetidae</taxon>
        <taxon>Glomerellales</taxon>
        <taxon>Plectosphaerellaceae</taxon>
        <taxon>Plectosphaerella</taxon>
    </lineage>
</organism>
<accession>A0A9P8V1R1</accession>
<protein>
    <submittedName>
        <fullName evidence="13">Peptidase S8/S53 domain-containing protein</fullName>
    </submittedName>
</protein>
<dbReference type="GO" id="GO:0006508">
    <property type="term" value="P:proteolysis"/>
    <property type="evidence" value="ECO:0007669"/>
    <property type="project" value="UniProtKB-KW"/>
</dbReference>
<name>A0A9P8V1R1_9PEZI</name>
<evidence type="ECO:0000256" key="9">
    <source>
        <dbReference type="SAM" id="MobiDB-lite"/>
    </source>
</evidence>
<feature type="active site" description="Charge relay system" evidence="6 7">
    <location>
        <position position="558"/>
    </location>
</feature>
<keyword evidence="5 7" id="KW-0720">Serine protease</keyword>
<dbReference type="SUPFAM" id="SSF52743">
    <property type="entry name" value="Subtilisin-like"/>
    <property type="match status" value="1"/>
</dbReference>
<evidence type="ECO:0000259" key="11">
    <source>
        <dbReference type="Pfam" id="PF00082"/>
    </source>
</evidence>
<dbReference type="InterPro" id="IPR022398">
    <property type="entry name" value="Peptidase_S8_His-AS"/>
</dbReference>
<dbReference type="PRINTS" id="PR00723">
    <property type="entry name" value="SUBTILISIN"/>
</dbReference>